<sequence>MAGYNPRERDREREREREGGREGGSRGEATGSHGEVAGCCGVTTSNSPALKLSVWTKPERLQVELSLGLSSIPYMQALSFSPSRHFPLFCIQGLG</sequence>
<reference evidence="2" key="1">
    <citation type="submission" date="2023-07" db="EMBL/GenBank/DDBJ databases">
        <title>draft genome sequence of fig (Ficus carica).</title>
        <authorList>
            <person name="Takahashi T."/>
            <person name="Nishimura K."/>
        </authorList>
    </citation>
    <scope>NUCLEOTIDE SEQUENCE</scope>
</reference>
<proteinExistence type="predicted"/>
<feature type="compositionally biased region" description="Basic and acidic residues" evidence="1">
    <location>
        <begin position="1"/>
        <end position="25"/>
    </location>
</feature>
<organism evidence="2 3">
    <name type="scientific">Ficus carica</name>
    <name type="common">Common fig</name>
    <dbReference type="NCBI Taxonomy" id="3494"/>
    <lineage>
        <taxon>Eukaryota</taxon>
        <taxon>Viridiplantae</taxon>
        <taxon>Streptophyta</taxon>
        <taxon>Embryophyta</taxon>
        <taxon>Tracheophyta</taxon>
        <taxon>Spermatophyta</taxon>
        <taxon>Magnoliopsida</taxon>
        <taxon>eudicotyledons</taxon>
        <taxon>Gunneridae</taxon>
        <taxon>Pentapetalae</taxon>
        <taxon>rosids</taxon>
        <taxon>fabids</taxon>
        <taxon>Rosales</taxon>
        <taxon>Moraceae</taxon>
        <taxon>Ficeae</taxon>
        <taxon>Ficus</taxon>
    </lineage>
</organism>
<accession>A0AA88J5W8</accession>
<evidence type="ECO:0000256" key="1">
    <source>
        <dbReference type="SAM" id="MobiDB-lite"/>
    </source>
</evidence>
<protein>
    <submittedName>
        <fullName evidence="2">Uncharacterized protein</fullName>
    </submittedName>
</protein>
<keyword evidence="3" id="KW-1185">Reference proteome</keyword>
<evidence type="ECO:0000313" key="2">
    <source>
        <dbReference type="EMBL" id="GMN62707.1"/>
    </source>
</evidence>
<name>A0AA88J5W8_FICCA</name>
<evidence type="ECO:0000313" key="3">
    <source>
        <dbReference type="Proteomes" id="UP001187192"/>
    </source>
</evidence>
<dbReference type="AlphaFoldDB" id="A0AA88J5W8"/>
<dbReference type="Proteomes" id="UP001187192">
    <property type="component" value="Unassembled WGS sequence"/>
</dbReference>
<gene>
    <name evidence="2" type="ORF">TIFTF001_031790</name>
</gene>
<comment type="caution">
    <text evidence="2">The sequence shown here is derived from an EMBL/GenBank/DDBJ whole genome shotgun (WGS) entry which is preliminary data.</text>
</comment>
<feature type="region of interest" description="Disordered" evidence="1">
    <location>
        <begin position="1"/>
        <end position="40"/>
    </location>
</feature>
<dbReference type="EMBL" id="BTGU01000133">
    <property type="protein sequence ID" value="GMN62707.1"/>
    <property type="molecule type" value="Genomic_DNA"/>
</dbReference>